<organism evidence="3 4">
    <name type="scientific">Marinifilum caeruleilacunae</name>
    <dbReference type="NCBI Taxonomy" id="2499076"/>
    <lineage>
        <taxon>Bacteria</taxon>
        <taxon>Pseudomonadati</taxon>
        <taxon>Bacteroidota</taxon>
        <taxon>Bacteroidia</taxon>
        <taxon>Marinilabiliales</taxon>
        <taxon>Marinifilaceae</taxon>
    </lineage>
</organism>
<evidence type="ECO:0000256" key="1">
    <source>
        <dbReference type="SAM" id="Phobius"/>
    </source>
</evidence>
<dbReference type="EMBL" id="RZNH01000003">
    <property type="protein sequence ID" value="NOU58719.1"/>
    <property type="molecule type" value="Genomic_DNA"/>
</dbReference>
<gene>
    <name evidence="3" type="ORF">ELS83_02730</name>
</gene>
<dbReference type="InterPro" id="IPR017946">
    <property type="entry name" value="PLC-like_Pdiesterase_TIM-brl"/>
</dbReference>
<keyword evidence="1" id="KW-1133">Transmembrane helix</keyword>
<dbReference type="Gene3D" id="3.20.20.190">
    <property type="entry name" value="Phosphatidylinositol (PI) phosphodiesterase"/>
    <property type="match status" value="1"/>
</dbReference>
<comment type="caution">
    <text evidence="3">The sequence shown here is derived from an EMBL/GenBank/DDBJ whole genome shotgun (WGS) entry which is preliminary data.</text>
</comment>
<dbReference type="InterPro" id="IPR030395">
    <property type="entry name" value="GP_PDE_dom"/>
</dbReference>
<keyword evidence="1" id="KW-0472">Membrane</keyword>
<keyword evidence="1" id="KW-0812">Transmembrane</keyword>
<feature type="transmembrane region" description="Helical" evidence="1">
    <location>
        <begin position="14"/>
        <end position="31"/>
    </location>
</feature>
<evidence type="ECO:0000259" key="2">
    <source>
        <dbReference type="PROSITE" id="PS51704"/>
    </source>
</evidence>
<keyword evidence="4" id="KW-1185">Reference proteome</keyword>
<name>A0ABX1WRJ9_9BACT</name>
<protein>
    <recommendedName>
        <fullName evidence="2">GP-PDE domain-containing protein</fullName>
    </recommendedName>
</protein>
<dbReference type="SUPFAM" id="SSF51695">
    <property type="entry name" value="PLC-like phosphodiesterases"/>
    <property type="match status" value="1"/>
</dbReference>
<reference evidence="3 4" key="1">
    <citation type="submission" date="2018-12" db="EMBL/GenBank/DDBJ databases">
        <title>Marinifilum JC070 sp. nov., a marine bacterium isolated from Yongle Blue Hole in the South China Sea.</title>
        <authorList>
            <person name="Fu T."/>
        </authorList>
    </citation>
    <scope>NUCLEOTIDE SEQUENCE [LARGE SCALE GENOMIC DNA]</scope>
    <source>
        <strain evidence="3 4">JC070</strain>
    </source>
</reference>
<dbReference type="Proteomes" id="UP000732105">
    <property type="component" value="Unassembled WGS sequence"/>
</dbReference>
<dbReference type="PROSITE" id="PS51704">
    <property type="entry name" value="GP_PDE"/>
    <property type="match status" value="1"/>
</dbReference>
<evidence type="ECO:0000313" key="3">
    <source>
        <dbReference type="EMBL" id="NOU58719.1"/>
    </source>
</evidence>
<sequence>MLINNYTNTKIRRVVYCFLPIYLFLSLSISFSQRHSYSSPVTLTGNNVPIEDMIKLDYKALYNLDYDMSEGIIGLTNGGRIDVRVYDYDPSQTNGKGVAIYGIYITENSPDSYSENHINAQVVLSGANIDQFNIEAAGNDIKKRAQDARVYSPGQCNLDSWTDTFLSIWFNDCVGNYAPPVQPVVVEVISSANAEFIKAKIPGIGIISIDDQNIVRRQAVASFYDYCEDHANTPLCQLFHKIMNPSDDIDEEDILIAAHRGWWGYNMGDGDPENTLASLIAAQEQKGINIVEMDVTTSADHQLVLMHDYVMSRLTNYTGNEFSFQLPWLTMSQYKVRKRNESVSDLPLTQFSEVLSEVHHRSMILMLDIKELISKKTGNQCTANCDFQTKEQKNRSWVQILRQSIRQAESLNAKKNLIIKTYFHYDDLYGLIGNQVGNLLWTPMIVPNNFKNEHKQPDIQLMADFIDSWNTPENQHIVACFETNFFREDDVMLQPFTRNGHHYDNLLHYIYATTGKRSGIFSEEPVGPKGTVNRWGDWKVKDGTNDIRGDHFKLMSVPYANKMLITSDRLDVWQEIQNIF</sequence>
<dbReference type="Pfam" id="PF03009">
    <property type="entry name" value="GDPD"/>
    <property type="match status" value="1"/>
</dbReference>
<dbReference type="PANTHER" id="PTHR46211">
    <property type="entry name" value="GLYCEROPHOSPHORYL DIESTER PHOSPHODIESTERASE"/>
    <property type="match status" value="1"/>
</dbReference>
<feature type="domain" description="GP-PDE" evidence="2">
    <location>
        <begin position="254"/>
        <end position="498"/>
    </location>
</feature>
<dbReference type="PANTHER" id="PTHR46211:SF14">
    <property type="entry name" value="GLYCEROPHOSPHODIESTER PHOSPHODIESTERASE"/>
    <property type="match status" value="1"/>
</dbReference>
<accession>A0ABX1WRJ9</accession>
<proteinExistence type="predicted"/>
<evidence type="ECO:0000313" key="4">
    <source>
        <dbReference type="Proteomes" id="UP000732105"/>
    </source>
</evidence>